<dbReference type="PRINTS" id="PR01438">
    <property type="entry name" value="UNVRSLSTRESS"/>
</dbReference>
<dbReference type="CDD" id="cd00293">
    <property type="entry name" value="USP-like"/>
    <property type="match status" value="1"/>
</dbReference>
<dbReference type="Gene3D" id="3.40.50.620">
    <property type="entry name" value="HUPs"/>
    <property type="match status" value="1"/>
</dbReference>
<comment type="caution">
    <text evidence="3">The sequence shown here is derived from an EMBL/GenBank/DDBJ whole genome shotgun (WGS) entry which is preliminary data.</text>
</comment>
<dbReference type="RefSeq" id="WP_220634822.1">
    <property type="nucleotide sequence ID" value="NZ_CAJQUM010000001.1"/>
</dbReference>
<organism evidence="3 4">
    <name type="scientific">Georgfuchsia toluolica</name>
    <dbReference type="NCBI Taxonomy" id="424218"/>
    <lineage>
        <taxon>Bacteria</taxon>
        <taxon>Pseudomonadati</taxon>
        <taxon>Pseudomonadota</taxon>
        <taxon>Betaproteobacteria</taxon>
        <taxon>Nitrosomonadales</taxon>
        <taxon>Sterolibacteriaceae</taxon>
        <taxon>Georgfuchsia</taxon>
    </lineage>
</organism>
<comment type="similarity">
    <text evidence="1">Belongs to the universal stress protein A family.</text>
</comment>
<dbReference type="InterPro" id="IPR014729">
    <property type="entry name" value="Rossmann-like_a/b/a_fold"/>
</dbReference>
<feature type="domain" description="UspA" evidence="2">
    <location>
        <begin position="1"/>
        <end position="148"/>
    </location>
</feature>
<accession>A0A916J2T5</accession>
<gene>
    <name evidence="3" type="ORF">GTOL_10665</name>
</gene>
<dbReference type="InterPro" id="IPR006015">
    <property type="entry name" value="Universal_stress_UspA"/>
</dbReference>
<dbReference type="AlphaFoldDB" id="A0A916J2T5"/>
<reference evidence="3" key="1">
    <citation type="submission" date="2021-04" db="EMBL/GenBank/DDBJ databases">
        <authorList>
            <person name="Hornung B."/>
        </authorList>
    </citation>
    <scope>NUCLEOTIDE SEQUENCE</scope>
    <source>
        <strain evidence="3">G5G6</strain>
    </source>
</reference>
<dbReference type="SUPFAM" id="SSF52402">
    <property type="entry name" value="Adenine nucleotide alpha hydrolases-like"/>
    <property type="match status" value="1"/>
</dbReference>
<dbReference type="Pfam" id="PF00582">
    <property type="entry name" value="Usp"/>
    <property type="match status" value="1"/>
</dbReference>
<keyword evidence="4" id="KW-1185">Reference proteome</keyword>
<evidence type="ECO:0000256" key="1">
    <source>
        <dbReference type="ARBA" id="ARBA00008791"/>
    </source>
</evidence>
<evidence type="ECO:0000313" key="4">
    <source>
        <dbReference type="Proteomes" id="UP000742786"/>
    </source>
</evidence>
<evidence type="ECO:0000259" key="2">
    <source>
        <dbReference type="Pfam" id="PF00582"/>
    </source>
</evidence>
<evidence type="ECO:0000313" key="3">
    <source>
        <dbReference type="EMBL" id="CAG4882783.1"/>
    </source>
</evidence>
<name>A0A916J2T5_9PROT</name>
<dbReference type="PANTHER" id="PTHR46268">
    <property type="entry name" value="STRESS RESPONSE PROTEIN NHAX"/>
    <property type="match status" value="1"/>
</dbReference>
<protein>
    <submittedName>
        <fullName evidence="3">Sulfate transporter</fullName>
    </submittedName>
</protein>
<sequence length="148" mass="15855">MFKHILVPTDGSELSDLAVRRAISLAKAGGATITFFFARPNTAASIYGETALLRSMDPEVLEQVVHGRAQEILAKAESLAKEAGVAFDSLSSASNGEPYEGIIETASERGCDLILMASHGYRGIKGLLLGSQTQKVLIYSKIPVLVYR</sequence>
<proteinExistence type="inferred from homology"/>
<dbReference type="InterPro" id="IPR006016">
    <property type="entry name" value="UspA"/>
</dbReference>
<dbReference type="EMBL" id="CAJQUM010000001">
    <property type="protein sequence ID" value="CAG4882783.1"/>
    <property type="molecule type" value="Genomic_DNA"/>
</dbReference>
<dbReference type="Proteomes" id="UP000742786">
    <property type="component" value="Unassembled WGS sequence"/>
</dbReference>
<dbReference type="PANTHER" id="PTHR46268:SF6">
    <property type="entry name" value="UNIVERSAL STRESS PROTEIN UP12"/>
    <property type="match status" value="1"/>
</dbReference>